<dbReference type="RefSeq" id="WP_005958086.1">
    <property type="nucleotide sequence ID" value="NZ_CAXOUE010000018.1"/>
</dbReference>
<dbReference type="EMBL" id="LVEA01000107">
    <property type="protein sequence ID" value="KYL00474.1"/>
    <property type="molecule type" value="Genomic_DNA"/>
</dbReference>
<dbReference type="AlphaFoldDB" id="A0A171IKX6"/>
<dbReference type="KEGG" id="fnf:BSQ88_07790"/>
<name>A0A171IKX6_9FUSO</name>
<dbReference type="GeneID" id="75076328"/>
<sequence>MKKSKLQILFYIVAIIAFIVMSVAFIYSMLDIPFPFILKTIMLILAGISGIGYFIFFEEMK</sequence>
<protein>
    <submittedName>
        <fullName evidence="1">Uncharacterized protein</fullName>
    </submittedName>
</protein>
<evidence type="ECO:0000313" key="2">
    <source>
        <dbReference type="Proteomes" id="UP000075816"/>
    </source>
</evidence>
<proteinExistence type="predicted"/>
<organism evidence="1 2">
    <name type="scientific">Fusobacterium necrophorum subsp. funduliforme</name>
    <dbReference type="NCBI Taxonomy" id="143387"/>
    <lineage>
        <taxon>Bacteria</taxon>
        <taxon>Fusobacteriati</taxon>
        <taxon>Fusobacteriota</taxon>
        <taxon>Fusobacteriia</taxon>
        <taxon>Fusobacteriales</taxon>
        <taxon>Fusobacteriaceae</taxon>
        <taxon>Fusobacterium</taxon>
    </lineage>
</organism>
<evidence type="ECO:0000313" key="1">
    <source>
        <dbReference type="EMBL" id="KYL00474.1"/>
    </source>
</evidence>
<dbReference type="Proteomes" id="UP000075816">
    <property type="component" value="Unassembled WGS sequence"/>
</dbReference>
<reference evidence="1 2" key="1">
    <citation type="submission" date="2016-03" db="EMBL/GenBank/DDBJ databases">
        <title>Comparative genomics of human isolates of Fusobacterium necrophorum.</title>
        <authorList>
            <person name="Jensen A."/>
            <person name="Bank S."/>
            <person name="Andersen P.S."/>
            <person name="Kristensen L.H."/>
            <person name="Prag J."/>
        </authorList>
    </citation>
    <scope>NUCLEOTIDE SEQUENCE [LARGE SCALE GENOMIC DNA]</scope>
    <source>
        <strain evidence="1 2">LS_1264</strain>
    </source>
</reference>
<accession>A0A171IKX6</accession>
<gene>
    <name evidence="1" type="ORF">A2J07_08230</name>
</gene>
<comment type="caution">
    <text evidence="1">The sequence shown here is derived from an EMBL/GenBank/DDBJ whole genome shotgun (WGS) entry which is preliminary data.</text>
</comment>